<feature type="transmembrane region" description="Helical" evidence="1">
    <location>
        <begin position="458"/>
        <end position="482"/>
    </location>
</feature>
<dbReference type="SMART" id="SM00382">
    <property type="entry name" value="AAA"/>
    <property type="match status" value="1"/>
</dbReference>
<dbReference type="SUPFAM" id="SSF52540">
    <property type="entry name" value="P-loop containing nucleoside triphosphate hydrolases"/>
    <property type="match status" value="1"/>
</dbReference>
<feature type="transmembrane region" description="Helical" evidence="1">
    <location>
        <begin position="305"/>
        <end position="326"/>
    </location>
</feature>
<feature type="transmembrane region" description="Helical" evidence="1">
    <location>
        <begin position="414"/>
        <end position="437"/>
    </location>
</feature>
<dbReference type="RefSeq" id="WP_208473077.1">
    <property type="nucleotide sequence ID" value="NZ_JAGFNS010000046.1"/>
</dbReference>
<feature type="transmembrane region" description="Helical" evidence="1">
    <location>
        <begin position="332"/>
        <end position="349"/>
    </location>
</feature>
<dbReference type="Proteomes" id="UP000679690">
    <property type="component" value="Unassembled WGS sequence"/>
</dbReference>
<keyword evidence="1" id="KW-0472">Membrane</keyword>
<evidence type="ECO:0000313" key="4">
    <source>
        <dbReference type="Proteomes" id="UP000679690"/>
    </source>
</evidence>
<dbReference type="InterPro" id="IPR027417">
    <property type="entry name" value="P-loop_NTPase"/>
</dbReference>
<keyword evidence="1" id="KW-1133">Transmembrane helix</keyword>
<accession>A0ABS3UZ33</accession>
<dbReference type="Gene3D" id="3.40.50.300">
    <property type="entry name" value="P-loop containing nucleotide triphosphate hydrolases"/>
    <property type="match status" value="1"/>
</dbReference>
<proteinExistence type="predicted"/>
<feature type="transmembrane region" description="Helical" evidence="1">
    <location>
        <begin position="494"/>
        <end position="516"/>
    </location>
</feature>
<evidence type="ECO:0000256" key="1">
    <source>
        <dbReference type="SAM" id="Phobius"/>
    </source>
</evidence>
<reference evidence="3 4" key="1">
    <citation type="submission" date="2021-03" db="EMBL/GenBank/DDBJ databases">
        <title>Actinoplanes flavus sp. nov., a novel actinomycete isolated from Coconut Palm rhizosphere soil.</title>
        <authorList>
            <person name="Luo X."/>
        </authorList>
    </citation>
    <scope>NUCLEOTIDE SEQUENCE [LARGE SCALE GENOMIC DNA]</scope>
    <source>
        <strain evidence="3 4">NEAU-H7</strain>
    </source>
</reference>
<organism evidence="3 4">
    <name type="scientific">Actinoplanes flavus</name>
    <dbReference type="NCBI Taxonomy" id="2820290"/>
    <lineage>
        <taxon>Bacteria</taxon>
        <taxon>Bacillati</taxon>
        <taxon>Actinomycetota</taxon>
        <taxon>Actinomycetes</taxon>
        <taxon>Micromonosporales</taxon>
        <taxon>Micromonosporaceae</taxon>
        <taxon>Actinoplanes</taxon>
    </lineage>
</organism>
<gene>
    <name evidence="3" type="ORF">J5X75_40710</name>
</gene>
<name>A0ABS3UZ33_9ACTN</name>
<evidence type="ECO:0000259" key="2">
    <source>
        <dbReference type="SMART" id="SM00382"/>
    </source>
</evidence>
<dbReference type="Pfam" id="PF05729">
    <property type="entry name" value="NACHT"/>
    <property type="match status" value="1"/>
</dbReference>
<evidence type="ECO:0000313" key="3">
    <source>
        <dbReference type="EMBL" id="MBO3743838.1"/>
    </source>
</evidence>
<feature type="domain" description="AAA+ ATPase" evidence="2">
    <location>
        <begin position="42"/>
        <end position="185"/>
    </location>
</feature>
<dbReference type="InterPro" id="IPR007111">
    <property type="entry name" value="NACHT_NTPase"/>
</dbReference>
<dbReference type="InterPro" id="IPR003593">
    <property type="entry name" value="AAA+_ATPase"/>
</dbReference>
<protein>
    <submittedName>
        <fullName evidence="3">NACHT domain-containing protein</fullName>
    </submittedName>
</protein>
<comment type="caution">
    <text evidence="3">The sequence shown here is derived from an EMBL/GenBank/DDBJ whole genome shotgun (WGS) entry which is preliminary data.</text>
</comment>
<keyword evidence="4" id="KW-1185">Reference proteome</keyword>
<sequence length="601" mass="64165">MRLDVGFTVAVVAQPAPYGHGLPRTAGRTFGSGSVRSAFDSLGRAMTLLGAPGSGKTTAMLMLLEELLALAAADAEEPIPVMLKLDTWAERRQDLASWIIREIAERHDIPARHVQSWLDDDQLVLLLDGLDEVAAEHREACIRKINEFRARHGTASVIVSCRSHVYRDLALAVRSFGTVELLPLNHHQAVRILSSDRGIPAALRADPSVWGLLDNPLMVTIAAQTFAHDPAGMVAPSGSGDTGRNRLFGAYVRTMLSRHPSPRHTPAGTLRGLAFIAHVLNTRDRTVFTTDLVDDENRDVALSVIVIRAVLCRLLVAIGLAATAIWLAGPDWAMAAAVCGLLVGAPTFLRVDGMLSDDDPLESSPQSVGEKITLLIEPLFLGPLGLPNWTKVIATALCCGGIAAALGLPDPVDALIYGASTAVAAVLTAVASASYVEPLYELQPRMRSSDFPSPTLRAILRAGVLVAVPIAAVAASVPALAVRWAGSPVDGDRLGTLVGLAALAFALFTFGGYATLGQLATRLHLRRQGDFPFPAAGLLEHAARIDILRRIGDDYQFVHRDMQDFFAGLSSHGRDGNLPGHLIPVQFVADQQKLDELSPRG</sequence>
<dbReference type="EMBL" id="JAGFNS010000046">
    <property type="protein sequence ID" value="MBO3743838.1"/>
    <property type="molecule type" value="Genomic_DNA"/>
</dbReference>
<keyword evidence="1" id="KW-0812">Transmembrane</keyword>